<dbReference type="Gene3D" id="3.30.300.30">
    <property type="match status" value="1"/>
</dbReference>
<dbReference type="Gene3D" id="2.30.38.10">
    <property type="entry name" value="Luciferase, Domain 3"/>
    <property type="match status" value="1"/>
</dbReference>
<dbReference type="Gene3D" id="3.40.50.980">
    <property type="match status" value="1"/>
</dbReference>
<feature type="domain" description="AMP-dependent synthetase/ligase" evidence="3">
    <location>
        <begin position="2"/>
        <end position="109"/>
    </location>
</feature>
<evidence type="ECO:0000259" key="4">
    <source>
        <dbReference type="Pfam" id="PF13193"/>
    </source>
</evidence>
<dbReference type="PANTHER" id="PTHR24096:SF149">
    <property type="entry name" value="AMP-BINDING DOMAIN-CONTAINING PROTEIN-RELATED"/>
    <property type="match status" value="1"/>
</dbReference>
<dbReference type="Pfam" id="PF13193">
    <property type="entry name" value="AMP-binding_C"/>
    <property type="match status" value="1"/>
</dbReference>
<dbReference type="PANTHER" id="PTHR24096">
    <property type="entry name" value="LONG-CHAIN-FATTY-ACID--COA LIGASE"/>
    <property type="match status" value="1"/>
</dbReference>
<proteinExistence type="inferred from homology"/>
<name>A0A6J6JZW0_9ZZZZ</name>
<evidence type="ECO:0000256" key="2">
    <source>
        <dbReference type="ARBA" id="ARBA00022598"/>
    </source>
</evidence>
<organism evidence="5">
    <name type="scientific">freshwater metagenome</name>
    <dbReference type="NCBI Taxonomy" id="449393"/>
    <lineage>
        <taxon>unclassified sequences</taxon>
        <taxon>metagenomes</taxon>
        <taxon>ecological metagenomes</taxon>
    </lineage>
</organism>
<dbReference type="FunFam" id="3.30.300.30:FF:000008">
    <property type="entry name" value="2,3-dihydroxybenzoate-AMP ligase"/>
    <property type="match status" value="1"/>
</dbReference>
<dbReference type="AlphaFoldDB" id="A0A6J6JZW0"/>
<feature type="domain" description="AMP-binding enzyme C-terminal" evidence="4">
    <location>
        <begin position="159"/>
        <end position="235"/>
    </location>
</feature>
<gene>
    <name evidence="5" type="ORF">UFOPK2086_01053</name>
</gene>
<comment type="similarity">
    <text evidence="1">Belongs to the ATP-dependent AMP-binding enzyme family.</text>
</comment>
<dbReference type="SUPFAM" id="SSF56801">
    <property type="entry name" value="Acetyl-CoA synthetase-like"/>
    <property type="match status" value="1"/>
</dbReference>
<evidence type="ECO:0000313" key="5">
    <source>
        <dbReference type="EMBL" id="CAB4641764.1"/>
    </source>
</evidence>
<dbReference type="GO" id="GO:0016405">
    <property type="term" value="F:CoA-ligase activity"/>
    <property type="evidence" value="ECO:0007669"/>
    <property type="project" value="TreeGrafter"/>
</dbReference>
<dbReference type="InterPro" id="IPR000873">
    <property type="entry name" value="AMP-dep_synth/lig_dom"/>
</dbReference>
<dbReference type="InterPro" id="IPR045851">
    <property type="entry name" value="AMP-bd_C_sf"/>
</dbReference>
<reference evidence="5" key="1">
    <citation type="submission" date="2020-05" db="EMBL/GenBank/DDBJ databases">
        <authorList>
            <person name="Chiriac C."/>
            <person name="Salcher M."/>
            <person name="Ghai R."/>
            <person name="Kavagutti S V."/>
        </authorList>
    </citation>
    <scope>NUCLEOTIDE SEQUENCE</scope>
</reference>
<dbReference type="InterPro" id="IPR025110">
    <property type="entry name" value="AMP-bd_C"/>
</dbReference>
<dbReference type="EMBL" id="CAEZVQ010000162">
    <property type="protein sequence ID" value="CAB4641764.1"/>
    <property type="molecule type" value="Genomic_DNA"/>
</dbReference>
<evidence type="ECO:0000256" key="1">
    <source>
        <dbReference type="ARBA" id="ARBA00006432"/>
    </source>
</evidence>
<dbReference type="Pfam" id="PF00501">
    <property type="entry name" value="AMP-binding"/>
    <property type="match status" value="1"/>
</dbReference>
<keyword evidence="2" id="KW-0436">Ligase</keyword>
<sequence>MNHPDFEKYDTTSLKAVGGGGAPAPAALVDKVAKSIKKGGPQLGYGMTETNAFGPGNLGKFYTDRPTSTGRAIRPMGVAVWDPATKEVLGVGEYGEIMMSGPMLIRGYWNRPDATAEAIENGWLHTGDGGYIDEEGFLFIKDRIKDMILRGGENVFCSEVEGSIYEHPAVHEVAVFGVPHERLGEEVAVAIKVTDGASLTAEDLWKFLDGKISSFKVPNHVVIMNEELPRNAAGKFLKTALRDMVASGALTPTSR</sequence>
<accession>A0A6J6JZW0</accession>
<evidence type="ECO:0000259" key="3">
    <source>
        <dbReference type="Pfam" id="PF00501"/>
    </source>
</evidence>
<protein>
    <submittedName>
        <fullName evidence="5">Unannotated protein</fullName>
    </submittedName>
</protein>